<proteinExistence type="predicted"/>
<reference evidence="1" key="1">
    <citation type="submission" date="2018-02" db="EMBL/GenBank/DDBJ databases">
        <title>Rhizophora mucronata_Transcriptome.</title>
        <authorList>
            <person name="Meera S.P."/>
            <person name="Sreeshan A."/>
            <person name="Augustine A."/>
        </authorList>
    </citation>
    <scope>NUCLEOTIDE SEQUENCE</scope>
    <source>
        <tissue evidence="1">Leaf</tissue>
    </source>
</reference>
<dbReference type="EMBL" id="GGEC01054653">
    <property type="protein sequence ID" value="MBX35137.1"/>
    <property type="molecule type" value="Transcribed_RNA"/>
</dbReference>
<name>A0A2P2MY41_RHIMU</name>
<accession>A0A2P2MY41</accession>
<evidence type="ECO:0000313" key="1">
    <source>
        <dbReference type="EMBL" id="MBX35137.1"/>
    </source>
</evidence>
<protein>
    <submittedName>
        <fullName evidence="1">Uncharacterized protein</fullName>
    </submittedName>
</protein>
<sequence>MPARHIGRKLQDQPQLAAPRPGAWKDRLYFRMLCPLLKILLQQRQLWQT</sequence>
<dbReference type="AlphaFoldDB" id="A0A2P2MY41"/>
<organism evidence="1">
    <name type="scientific">Rhizophora mucronata</name>
    <name type="common">Asiatic mangrove</name>
    <dbReference type="NCBI Taxonomy" id="61149"/>
    <lineage>
        <taxon>Eukaryota</taxon>
        <taxon>Viridiplantae</taxon>
        <taxon>Streptophyta</taxon>
        <taxon>Embryophyta</taxon>
        <taxon>Tracheophyta</taxon>
        <taxon>Spermatophyta</taxon>
        <taxon>Magnoliopsida</taxon>
        <taxon>eudicotyledons</taxon>
        <taxon>Gunneridae</taxon>
        <taxon>Pentapetalae</taxon>
        <taxon>rosids</taxon>
        <taxon>fabids</taxon>
        <taxon>Malpighiales</taxon>
        <taxon>Rhizophoraceae</taxon>
        <taxon>Rhizophora</taxon>
    </lineage>
</organism>